<comment type="caution">
    <text evidence="5">The sequence shown here is derived from an EMBL/GenBank/DDBJ whole genome shotgun (WGS) entry which is preliminary data.</text>
</comment>
<evidence type="ECO:0000313" key="6">
    <source>
        <dbReference type="Proteomes" id="UP001232992"/>
    </source>
</evidence>
<organism evidence="5 6">
    <name type="scientific">Roseofilum casamattae BLCC-M143</name>
    <dbReference type="NCBI Taxonomy" id="3022442"/>
    <lineage>
        <taxon>Bacteria</taxon>
        <taxon>Bacillati</taxon>
        <taxon>Cyanobacteriota</taxon>
        <taxon>Cyanophyceae</taxon>
        <taxon>Desertifilales</taxon>
        <taxon>Desertifilaceae</taxon>
        <taxon>Roseofilum</taxon>
        <taxon>Roseofilum casamattae</taxon>
    </lineage>
</organism>
<dbReference type="PANTHER" id="PTHR13370:SF24">
    <property type="entry name" value="TYPE III RESTRICTION-MODIFICATION ENZYME STYLTI MOD SUBUNIT"/>
    <property type="match status" value="1"/>
</dbReference>
<keyword evidence="6" id="KW-1185">Reference proteome</keyword>
<reference evidence="5 6" key="1">
    <citation type="submission" date="2023-01" db="EMBL/GenBank/DDBJ databases">
        <title>Novel diversity within Roseofilum (Cyanobacteria; Desertifilaceae) from marine benthic mats with descriptions of four novel species.</title>
        <authorList>
            <person name="Wang Y."/>
            <person name="Berthold D.E."/>
            <person name="Hu J."/>
            <person name="Lefler F.W."/>
            <person name="Laughinghouse H.D. IV."/>
        </authorList>
    </citation>
    <scope>NUCLEOTIDE SEQUENCE [LARGE SCALE GENOMIC DNA]</scope>
    <source>
        <strain evidence="5 6">BLCC-M143</strain>
    </source>
</reference>
<sequence length="313" mass="36394">MAFKSKASRNRTLSCTEAEMAMLQQELITLEAPALPADIEGKIIHQDWLACASYLPEAFVDLLILDHPYNLSKNYHGHLFRERDGSEYTRWFAEIMQSLESILKPTATVYVCSDWKTSMIIAPVLDNYFYIQNRITWEREKGRGSKTNWKNNTEDIWFCTVGKDYYFNVDAVKMKKQAIAPYRDRDGEPKDWVEEPKGKYRLTHPSNIWTDISVPFWSMPENTNHPTQKPEKLLAKLILASSQPEDFVFDPFLGSGTSAVVARKLNRCFSGVEINLEYCCWAQKRLHLARENTRIQGYDDGVFWERNSLVKRK</sequence>
<dbReference type="InterPro" id="IPR001091">
    <property type="entry name" value="RM_Methyltransferase"/>
</dbReference>
<dbReference type="InterPro" id="IPR029063">
    <property type="entry name" value="SAM-dependent_MTases_sf"/>
</dbReference>
<feature type="domain" description="DNA methylase N-4/N-6" evidence="4">
    <location>
        <begin position="60"/>
        <end position="283"/>
    </location>
</feature>
<evidence type="ECO:0000256" key="2">
    <source>
        <dbReference type="ARBA" id="ARBA00022679"/>
    </source>
</evidence>
<name>A0ABT7C1L2_9CYAN</name>
<dbReference type="PANTHER" id="PTHR13370">
    <property type="entry name" value="RNA METHYLASE-RELATED"/>
    <property type="match status" value="1"/>
</dbReference>
<evidence type="ECO:0000313" key="5">
    <source>
        <dbReference type="EMBL" id="MDJ1185195.1"/>
    </source>
</evidence>
<evidence type="ECO:0000256" key="1">
    <source>
        <dbReference type="ARBA" id="ARBA00022603"/>
    </source>
</evidence>
<proteinExistence type="inferred from homology"/>
<dbReference type="Pfam" id="PF01555">
    <property type="entry name" value="N6_N4_Mtase"/>
    <property type="match status" value="1"/>
</dbReference>
<dbReference type="PRINTS" id="PR00508">
    <property type="entry name" value="S21N4MTFRASE"/>
</dbReference>
<protein>
    <recommendedName>
        <fullName evidence="3">Methyltransferase</fullName>
        <ecNumber evidence="3">2.1.1.-</ecNumber>
    </recommendedName>
</protein>
<evidence type="ECO:0000256" key="3">
    <source>
        <dbReference type="RuleBase" id="RU362026"/>
    </source>
</evidence>
<dbReference type="SUPFAM" id="SSF53335">
    <property type="entry name" value="S-adenosyl-L-methionine-dependent methyltransferases"/>
    <property type="match status" value="1"/>
</dbReference>
<dbReference type="InterPro" id="IPR002941">
    <property type="entry name" value="DNA_methylase_N4/N6"/>
</dbReference>
<gene>
    <name evidence="5" type="ORF">PMH09_18565</name>
</gene>
<dbReference type="Proteomes" id="UP001232992">
    <property type="component" value="Unassembled WGS sequence"/>
</dbReference>
<dbReference type="EMBL" id="JAQOSQ010000028">
    <property type="protein sequence ID" value="MDJ1185195.1"/>
    <property type="molecule type" value="Genomic_DNA"/>
</dbReference>
<keyword evidence="1" id="KW-0489">Methyltransferase</keyword>
<comment type="similarity">
    <text evidence="3">Belongs to the N(4)/N(6)-methyltransferase family.</text>
</comment>
<evidence type="ECO:0000259" key="4">
    <source>
        <dbReference type="Pfam" id="PF01555"/>
    </source>
</evidence>
<dbReference type="EC" id="2.1.1.-" evidence="3"/>
<dbReference type="RefSeq" id="WP_283759842.1">
    <property type="nucleotide sequence ID" value="NZ_JAQOSQ010000028.1"/>
</dbReference>
<keyword evidence="2" id="KW-0808">Transferase</keyword>
<dbReference type="Gene3D" id="3.40.50.150">
    <property type="entry name" value="Vaccinia Virus protein VP39"/>
    <property type="match status" value="1"/>
</dbReference>
<accession>A0ABT7C1L2</accession>